<reference evidence="3" key="1">
    <citation type="journal article" date="2019" name="Int. J. Syst. Evol. Microbiol.">
        <title>The Global Catalogue of Microorganisms (GCM) 10K type strain sequencing project: providing services to taxonomists for standard genome sequencing and annotation.</title>
        <authorList>
            <consortium name="The Broad Institute Genomics Platform"/>
            <consortium name="The Broad Institute Genome Sequencing Center for Infectious Disease"/>
            <person name="Wu L."/>
            <person name="Ma J."/>
        </authorList>
    </citation>
    <scope>NUCLEOTIDE SEQUENCE [LARGE SCALE GENOMIC DNA]</scope>
    <source>
        <strain evidence="3">ICMP 6774ER</strain>
    </source>
</reference>
<dbReference type="Proteomes" id="UP001597368">
    <property type="component" value="Unassembled WGS sequence"/>
</dbReference>
<sequence length="46" mass="5051">MVKLVRHALTAAILTAVVVRLRRRARTTSPEVAPRESAEGRRAGAR</sequence>
<dbReference type="RefSeq" id="WP_379579667.1">
    <property type="nucleotide sequence ID" value="NZ_JBHUFV010000061.1"/>
</dbReference>
<accession>A0ABW4T7S7</accession>
<gene>
    <name evidence="2" type="ORF">ACFSKW_41655</name>
</gene>
<evidence type="ECO:0000313" key="2">
    <source>
        <dbReference type="EMBL" id="MFD1938000.1"/>
    </source>
</evidence>
<protein>
    <submittedName>
        <fullName evidence="2">Uncharacterized protein</fullName>
    </submittedName>
</protein>
<feature type="compositionally biased region" description="Basic and acidic residues" evidence="1">
    <location>
        <begin position="33"/>
        <end position="46"/>
    </location>
</feature>
<feature type="region of interest" description="Disordered" evidence="1">
    <location>
        <begin position="24"/>
        <end position="46"/>
    </location>
</feature>
<comment type="caution">
    <text evidence="2">The sequence shown here is derived from an EMBL/GenBank/DDBJ whole genome shotgun (WGS) entry which is preliminary data.</text>
</comment>
<evidence type="ECO:0000313" key="3">
    <source>
        <dbReference type="Proteomes" id="UP001597368"/>
    </source>
</evidence>
<evidence type="ECO:0000256" key="1">
    <source>
        <dbReference type="SAM" id="MobiDB-lite"/>
    </source>
</evidence>
<keyword evidence="3" id="KW-1185">Reference proteome</keyword>
<proteinExistence type="predicted"/>
<name>A0ABW4T7S7_9ACTN</name>
<dbReference type="EMBL" id="JBHUFV010000061">
    <property type="protein sequence ID" value="MFD1938000.1"/>
    <property type="molecule type" value="Genomic_DNA"/>
</dbReference>
<organism evidence="2 3">
    <name type="scientific">Nonomuraea mangrovi</name>
    <dbReference type="NCBI Taxonomy" id="2316207"/>
    <lineage>
        <taxon>Bacteria</taxon>
        <taxon>Bacillati</taxon>
        <taxon>Actinomycetota</taxon>
        <taxon>Actinomycetes</taxon>
        <taxon>Streptosporangiales</taxon>
        <taxon>Streptosporangiaceae</taxon>
        <taxon>Nonomuraea</taxon>
    </lineage>
</organism>